<dbReference type="Pfam" id="PF00675">
    <property type="entry name" value="Peptidase_M16"/>
    <property type="match status" value="2"/>
</dbReference>
<feature type="domain" description="Peptidase M16 N-terminal" evidence="4">
    <location>
        <begin position="543"/>
        <end position="631"/>
    </location>
</feature>
<dbReference type="InterPro" id="IPR007863">
    <property type="entry name" value="Peptidase_M16_C"/>
</dbReference>
<feature type="domain" description="Peptidase M16 C-terminal" evidence="5">
    <location>
        <begin position="208"/>
        <end position="383"/>
    </location>
</feature>
<protein>
    <submittedName>
        <fullName evidence="6">Pitrilysin family protein</fullName>
    </submittedName>
</protein>
<evidence type="ECO:0000259" key="5">
    <source>
        <dbReference type="Pfam" id="PF05193"/>
    </source>
</evidence>
<comment type="similarity">
    <text evidence="2 3">Belongs to the peptidase M16 family.</text>
</comment>
<evidence type="ECO:0000256" key="2">
    <source>
        <dbReference type="ARBA" id="ARBA00007261"/>
    </source>
</evidence>
<dbReference type="SUPFAM" id="SSF63411">
    <property type="entry name" value="LuxS/MPP-like metallohydrolase"/>
    <property type="match status" value="4"/>
</dbReference>
<feature type="domain" description="Peptidase M16 C-terminal" evidence="5">
    <location>
        <begin position="663"/>
        <end position="841"/>
    </location>
</feature>
<evidence type="ECO:0000259" key="4">
    <source>
        <dbReference type="Pfam" id="PF00675"/>
    </source>
</evidence>
<accession>A0ABP8KY90</accession>
<dbReference type="RefSeq" id="WP_345270875.1">
    <property type="nucleotide sequence ID" value="NZ_BAABHB010000016.1"/>
</dbReference>
<feature type="domain" description="Peptidase M16 N-terminal" evidence="4">
    <location>
        <begin position="52"/>
        <end position="198"/>
    </location>
</feature>
<sequence>MSTGLQITRRLLIVALWLFSISTLPAQKLPEGITKVTSVEGITEYQLKNGLRVLLFPDPSKPTITVNMTYLVGSRHEGLGETGMAHLLEHLVFKGSTRHPNIPQELTEHGCRPNGTTWYDRTNYFETFSATEDNLKWALDLESDRMINSFIAKKDLETEFTVVRNEFEMGENSPQYVLMNRILSTAYLWHNYGKATIGSKEDIERVPIENLQAFYRKYYQPDNAILLVAGKFDEAQTLSLINQYFSPIARPTRVLQPTHTVEPVQDGERFVSLRRVGDTQGVGVAYHTPAAAHPDYAVLDVVLDVLTNEPSGRLYKALVESKKAAYQWGWSPSLHDPAFAYFFAEVRKEQSVDSARLAMVNTFDELARKAPTEEEVERAKTKLLSDIDLLFKNTDRIGLQLSEWMGAGDWRLVFLYRDRLRNVTASDVQRVAATYFKPSNRTVGVFIPEQNPDRTEVPATPDVQALVKDYKGDKAVAAGEAFDVSPANIDARTKLGQESNGLRFALLPKSTRGGSVNAQIRLRYGDEKSLMNRTLAGSLTASMLERGTRTRTYQQIKDELDKLKTRAYVYGGGQEVNIQIETSKENLPAALTIIMDYLRNPSFPESEFEKLKQERLAQIEAQKQEPDALAFNTAERLLNPYPKGHVWYVRTFDEEIDELKALRLDDIKQFYKDFYGAQHGVVSVVGDFDEPIVRKTVKNALGTWKAARPFVRVPLQLTSTTTKTETIQTNDKANAMFVTGMKFPMRDDDPEYPALYMANFILGGGFLNSRLATRIRQKEGVSYGVGSYMYADDNDNVANFGSYAIYNPENSERLEKAYQEELVKLVTDGVSDAELKAAKSAVLQSRQVTRSEDGSLAGKWAQYLTKPGRTFAYDADFDKKISALTPEQVNAAAKKYIDYGKLTIVKAGDFEKAAKKLAEKQPAATVGDGKKN</sequence>
<comment type="cofactor">
    <cofactor evidence="1">
        <name>Zn(2+)</name>
        <dbReference type="ChEBI" id="CHEBI:29105"/>
    </cofactor>
</comment>
<proteinExistence type="inferred from homology"/>
<dbReference type="InterPro" id="IPR011765">
    <property type="entry name" value="Pept_M16_N"/>
</dbReference>
<dbReference type="PROSITE" id="PS00143">
    <property type="entry name" value="INSULINASE"/>
    <property type="match status" value="1"/>
</dbReference>
<dbReference type="EMBL" id="BAABHB010000016">
    <property type="protein sequence ID" value="GAA4417954.1"/>
    <property type="molecule type" value="Genomic_DNA"/>
</dbReference>
<dbReference type="InterPro" id="IPR011249">
    <property type="entry name" value="Metalloenz_LuxS/M16"/>
</dbReference>
<evidence type="ECO:0000313" key="7">
    <source>
        <dbReference type="Proteomes" id="UP001500936"/>
    </source>
</evidence>
<reference evidence="7" key="1">
    <citation type="journal article" date="2019" name="Int. J. Syst. Evol. Microbiol.">
        <title>The Global Catalogue of Microorganisms (GCM) 10K type strain sequencing project: providing services to taxonomists for standard genome sequencing and annotation.</title>
        <authorList>
            <consortium name="The Broad Institute Genomics Platform"/>
            <consortium name="The Broad Institute Genome Sequencing Center for Infectious Disease"/>
            <person name="Wu L."/>
            <person name="Ma J."/>
        </authorList>
    </citation>
    <scope>NUCLEOTIDE SEQUENCE [LARGE SCALE GENOMIC DNA]</scope>
    <source>
        <strain evidence="7">JCM 17925</strain>
    </source>
</reference>
<evidence type="ECO:0000313" key="6">
    <source>
        <dbReference type="EMBL" id="GAA4417954.1"/>
    </source>
</evidence>
<dbReference type="Pfam" id="PF05193">
    <property type="entry name" value="Peptidase_M16_C"/>
    <property type="match status" value="2"/>
</dbReference>
<evidence type="ECO:0000256" key="1">
    <source>
        <dbReference type="ARBA" id="ARBA00001947"/>
    </source>
</evidence>
<dbReference type="PANTHER" id="PTHR11851:SF49">
    <property type="entry name" value="MITOCHONDRIAL-PROCESSING PEPTIDASE SUBUNIT ALPHA"/>
    <property type="match status" value="1"/>
</dbReference>
<evidence type="ECO:0000256" key="3">
    <source>
        <dbReference type="RuleBase" id="RU004447"/>
    </source>
</evidence>
<dbReference type="PANTHER" id="PTHR11851">
    <property type="entry name" value="METALLOPROTEASE"/>
    <property type="match status" value="1"/>
</dbReference>
<name>A0ABP8KY90_9BACT</name>
<dbReference type="Gene3D" id="3.30.830.10">
    <property type="entry name" value="Metalloenzyme, LuxS/M16 peptidase-like"/>
    <property type="match status" value="4"/>
</dbReference>
<comment type="caution">
    <text evidence="6">The sequence shown here is derived from an EMBL/GenBank/DDBJ whole genome shotgun (WGS) entry which is preliminary data.</text>
</comment>
<dbReference type="InterPro" id="IPR050361">
    <property type="entry name" value="MPP/UQCRC_Complex"/>
</dbReference>
<gene>
    <name evidence="6" type="ORF">GCM10023187_50870</name>
</gene>
<organism evidence="6 7">
    <name type="scientific">Nibrella viscosa</name>
    <dbReference type="NCBI Taxonomy" id="1084524"/>
    <lineage>
        <taxon>Bacteria</taxon>
        <taxon>Pseudomonadati</taxon>
        <taxon>Bacteroidota</taxon>
        <taxon>Cytophagia</taxon>
        <taxon>Cytophagales</taxon>
        <taxon>Spirosomataceae</taxon>
        <taxon>Nibrella</taxon>
    </lineage>
</organism>
<dbReference type="InterPro" id="IPR001431">
    <property type="entry name" value="Pept_M16_Zn_BS"/>
</dbReference>
<keyword evidence="7" id="KW-1185">Reference proteome</keyword>
<dbReference type="Proteomes" id="UP001500936">
    <property type="component" value="Unassembled WGS sequence"/>
</dbReference>